<dbReference type="Proteomes" id="UP000441208">
    <property type="component" value="Unassembled WGS sequence"/>
</dbReference>
<evidence type="ECO:0000313" key="9">
    <source>
        <dbReference type="EMBL" id="KAE9302100.1"/>
    </source>
</evidence>
<dbReference type="EMBL" id="QXGA01002164">
    <property type="protein sequence ID" value="KAE9102714.1"/>
    <property type="molecule type" value="Genomic_DNA"/>
</dbReference>
<dbReference type="EMBL" id="QXFZ01002142">
    <property type="protein sequence ID" value="KAE9080254.1"/>
    <property type="molecule type" value="Genomic_DNA"/>
</dbReference>
<evidence type="ECO:0000313" key="11">
    <source>
        <dbReference type="Proteomes" id="UP000433483"/>
    </source>
</evidence>
<evidence type="ECO:0000313" key="15">
    <source>
        <dbReference type="Proteomes" id="UP000441208"/>
    </source>
</evidence>
<evidence type="ECO:0000313" key="17">
    <source>
        <dbReference type="Proteomes" id="UP000486351"/>
    </source>
</evidence>
<evidence type="ECO:0000313" key="4">
    <source>
        <dbReference type="EMBL" id="KAE9080254.1"/>
    </source>
</evidence>
<evidence type="ECO:0000313" key="16">
    <source>
        <dbReference type="Proteomes" id="UP000460718"/>
    </source>
</evidence>
<dbReference type="Proteomes" id="UP000440367">
    <property type="component" value="Unassembled WGS sequence"/>
</dbReference>
<feature type="compositionally biased region" description="Polar residues" evidence="1">
    <location>
        <begin position="35"/>
        <end position="59"/>
    </location>
</feature>
<dbReference type="EMBL" id="QXFW01003185">
    <property type="protein sequence ID" value="KAE8972433.1"/>
    <property type="molecule type" value="Genomic_DNA"/>
</dbReference>
<dbReference type="EMBL" id="QXGB01002149">
    <property type="protein sequence ID" value="KAE9180954.1"/>
    <property type="molecule type" value="Genomic_DNA"/>
</dbReference>
<gene>
    <name evidence="8" type="ORF">PF001_g22324</name>
    <name evidence="7" type="ORF">PF002_g24107</name>
    <name evidence="6" type="ORF">PF005_g23067</name>
    <name evidence="5" type="ORF">PF006_g22352</name>
    <name evidence="4" type="ORF">PF007_g23122</name>
    <name evidence="9" type="ORF">PF008_g22575</name>
    <name evidence="2" type="ORF">PF009_g23816</name>
    <name evidence="3" type="ORF">PF011_g25642</name>
</gene>
<evidence type="ECO:0000313" key="7">
    <source>
        <dbReference type="EMBL" id="KAE9192761.1"/>
    </source>
</evidence>
<feature type="region of interest" description="Disordered" evidence="1">
    <location>
        <begin position="1"/>
        <end position="77"/>
    </location>
</feature>
<evidence type="ECO:0000313" key="5">
    <source>
        <dbReference type="EMBL" id="KAE9102714.1"/>
    </source>
</evidence>
<dbReference type="Proteomes" id="UP000486351">
    <property type="component" value="Unassembled WGS sequence"/>
</dbReference>
<evidence type="ECO:0000313" key="14">
    <source>
        <dbReference type="Proteomes" id="UP000440732"/>
    </source>
</evidence>
<dbReference type="EMBL" id="QXFY01002154">
    <property type="protein sequence ID" value="KAE9302100.1"/>
    <property type="molecule type" value="Genomic_DNA"/>
</dbReference>
<keyword evidence="11" id="KW-1185">Reference proteome</keyword>
<name>A0A6A3E199_9STRA</name>
<proteinExistence type="predicted"/>
<dbReference type="EMBL" id="QXGE01002138">
    <property type="protein sequence ID" value="KAE9284562.1"/>
    <property type="molecule type" value="Genomic_DNA"/>
</dbReference>
<sequence>MADVQPPASAPDAAPSDATASNSIANDSSPPPAIGTSSSALEASQTVDIESIQVPTSAPSGDVNDPATYKRSQDPNWKNTGLDDIYATWDKLVPVEELPKFEEMGLFLVE</sequence>
<feature type="non-terminal residue" evidence="2">
    <location>
        <position position="110"/>
    </location>
</feature>
<protein>
    <submittedName>
        <fullName evidence="2">Uncharacterized protein</fullName>
    </submittedName>
</protein>
<dbReference type="Proteomes" id="UP000440732">
    <property type="component" value="Unassembled WGS sequence"/>
</dbReference>
<reference evidence="10 11" key="1">
    <citation type="submission" date="2018-08" db="EMBL/GenBank/DDBJ databases">
        <title>Genomic investigation of the strawberry pathogen Phytophthora fragariae indicates pathogenicity is determined by transcriptional variation in three key races.</title>
        <authorList>
            <person name="Adams T.M."/>
            <person name="Armitage A.D."/>
            <person name="Sobczyk M.K."/>
            <person name="Bates H.J."/>
            <person name="Dunwell J.M."/>
            <person name="Nellist C.F."/>
            <person name="Harrison R.J."/>
        </authorList>
    </citation>
    <scope>NUCLEOTIDE SEQUENCE [LARGE SCALE GENOMIC DNA]</scope>
    <source>
        <strain evidence="8 12">A4</strain>
        <strain evidence="7 13">BC-1</strain>
        <strain evidence="6 11">NOV-27</strain>
        <strain evidence="5 14">NOV-5</strain>
        <strain evidence="4 15">NOV-71</strain>
        <strain evidence="9 17">NOV-77</strain>
        <strain evidence="2 10">NOV-9</strain>
        <strain evidence="3 16">SCRP245</strain>
    </source>
</reference>
<evidence type="ECO:0000313" key="10">
    <source>
        <dbReference type="Proteomes" id="UP000429523"/>
    </source>
</evidence>
<dbReference type="EMBL" id="QXGF01002141">
    <property type="protein sequence ID" value="KAE8925987.1"/>
    <property type="molecule type" value="Genomic_DNA"/>
</dbReference>
<evidence type="ECO:0000313" key="2">
    <source>
        <dbReference type="EMBL" id="KAE8925987.1"/>
    </source>
</evidence>
<dbReference type="Proteomes" id="UP000460718">
    <property type="component" value="Unassembled WGS sequence"/>
</dbReference>
<dbReference type="Proteomes" id="UP000437068">
    <property type="component" value="Unassembled WGS sequence"/>
</dbReference>
<feature type="compositionally biased region" description="Low complexity" evidence="1">
    <location>
        <begin position="1"/>
        <end position="23"/>
    </location>
</feature>
<evidence type="ECO:0000313" key="3">
    <source>
        <dbReference type="EMBL" id="KAE8972433.1"/>
    </source>
</evidence>
<organism evidence="2 10">
    <name type="scientific">Phytophthora fragariae</name>
    <dbReference type="NCBI Taxonomy" id="53985"/>
    <lineage>
        <taxon>Eukaryota</taxon>
        <taxon>Sar</taxon>
        <taxon>Stramenopiles</taxon>
        <taxon>Oomycota</taxon>
        <taxon>Peronosporomycetes</taxon>
        <taxon>Peronosporales</taxon>
        <taxon>Peronosporaceae</taxon>
        <taxon>Phytophthora</taxon>
    </lineage>
</organism>
<comment type="caution">
    <text evidence="2">The sequence shown here is derived from an EMBL/GenBank/DDBJ whole genome shotgun (WGS) entry which is preliminary data.</text>
</comment>
<evidence type="ECO:0000313" key="12">
    <source>
        <dbReference type="Proteomes" id="UP000437068"/>
    </source>
</evidence>
<evidence type="ECO:0000313" key="13">
    <source>
        <dbReference type="Proteomes" id="UP000440367"/>
    </source>
</evidence>
<evidence type="ECO:0000313" key="6">
    <source>
        <dbReference type="EMBL" id="KAE9180954.1"/>
    </source>
</evidence>
<accession>A0A6A3E199</accession>
<evidence type="ECO:0000256" key="1">
    <source>
        <dbReference type="SAM" id="MobiDB-lite"/>
    </source>
</evidence>
<dbReference type="Proteomes" id="UP000429523">
    <property type="component" value="Unassembled WGS sequence"/>
</dbReference>
<dbReference type="AlphaFoldDB" id="A0A6A3E199"/>
<evidence type="ECO:0000313" key="8">
    <source>
        <dbReference type="EMBL" id="KAE9284562.1"/>
    </source>
</evidence>
<dbReference type="Proteomes" id="UP000433483">
    <property type="component" value="Unassembled WGS sequence"/>
</dbReference>
<dbReference type="EMBL" id="QXGD01002157">
    <property type="protein sequence ID" value="KAE9192761.1"/>
    <property type="molecule type" value="Genomic_DNA"/>
</dbReference>